<accession>A0A914DEJ0</accession>
<dbReference type="EC" id="3.4.24.-" evidence="11"/>
<dbReference type="Gene3D" id="3.40.390.10">
    <property type="entry name" value="Collagenase (Catalytic Domain)"/>
    <property type="match status" value="1"/>
</dbReference>
<comment type="cofactor">
    <cofactor evidence="10 11">
        <name>Zn(2+)</name>
        <dbReference type="ChEBI" id="CHEBI:29105"/>
    </cofactor>
    <text evidence="10 11">Binds 1 zinc ion per subunit.</text>
</comment>
<dbReference type="InterPro" id="IPR006026">
    <property type="entry name" value="Peptidase_Metallo"/>
</dbReference>
<dbReference type="SUPFAM" id="SSF49854">
    <property type="entry name" value="Spermadhesin, CUB domain"/>
    <property type="match status" value="1"/>
</dbReference>
<evidence type="ECO:0000256" key="12">
    <source>
        <dbReference type="SAM" id="MobiDB-lite"/>
    </source>
</evidence>
<feature type="binding site" evidence="10">
    <location>
        <position position="174"/>
    </location>
    <ligand>
        <name>Zn(2+)</name>
        <dbReference type="ChEBI" id="CHEBI:29105"/>
        <note>catalytic</note>
    </ligand>
</feature>
<keyword evidence="1" id="KW-0245">EGF-like domain</keyword>
<dbReference type="PROSITE" id="PS50092">
    <property type="entry name" value="TSP1"/>
    <property type="match status" value="1"/>
</dbReference>
<evidence type="ECO:0000256" key="10">
    <source>
        <dbReference type="PROSITE-ProRule" id="PRU01211"/>
    </source>
</evidence>
<dbReference type="Pfam" id="PF01400">
    <property type="entry name" value="Astacin"/>
    <property type="match status" value="1"/>
</dbReference>
<evidence type="ECO:0000256" key="4">
    <source>
        <dbReference type="ARBA" id="ARBA00022801"/>
    </source>
</evidence>
<evidence type="ECO:0000256" key="11">
    <source>
        <dbReference type="RuleBase" id="RU361183"/>
    </source>
</evidence>
<dbReference type="Pfam" id="PF00431">
    <property type="entry name" value="CUB"/>
    <property type="match status" value="1"/>
</dbReference>
<evidence type="ECO:0000256" key="6">
    <source>
        <dbReference type="ARBA" id="ARBA00023049"/>
    </source>
</evidence>
<evidence type="ECO:0000256" key="3">
    <source>
        <dbReference type="ARBA" id="ARBA00022723"/>
    </source>
</evidence>
<dbReference type="FunFam" id="3.40.390.10:FF:000028">
    <property type="entry name" value="Zinc metalloproteinase"/>
    <property type="match status" value="1"/>
</dbReference>
<reference evidence="16" key="1">
    <citation type="submission" date="2022-11" db="UniProtKB">
        <authorList>
            <consortium name="WormBaseParasite"/>
        </authorList>
    </citation>
    <scope>IDENTIFICATION</scope>
</reference>
<keyword evidence="15" id="KW-1185">Reference proteome</keyword>
<dbReference type="InterPro" id="IPR000859">
    <property type="entry name" value="CUB_dom"/>
</dbReference>
<dbReference type="PROSITE" id="PS01180">
    <property type="entry name" value="CUB"/>
    <property type="match status" value="1"/>
</dbReference>
<keyword evidence="3 10" id="KW-0479">Metal-binding</keyword>
<dbReference type="Proteomes" id="UP000887540">
    <property type="component" value="Unplaced"/>
</dbReference>
<dbReference type="CDD" id="cd00041">
    <property type="entry name" value="CUB"/>
    <property type="match status" value="1"/>
</dbReference>
<dbReference type="SMART" id="SM00042">
    <property type="entry name" value="CUB"/>
    <property type="match status" value="1"/>
</dbReference>
<dbReference type="InterPro" id="IPR035914">
    <property type="entry name" value="Sperma_CUB_dom_sf"/>
</dbReference>
<dbReference type="PRINTS" id="PR00480">
    <property type="entry name" value="ASTACIN"/>
</dbReference>
<feature type="domain" description="CUB" evidence="13">
    <location>
        <begin position="321"/>
        <end position="426"/>
    </location>
</feature>
<dbReference type="InterPro" id="IPR024079">
    <property type="entry name" value="MetalloPept_cat_dom_sf"/>
</dbReference>
<evidence type="ECO:0000256" key="8">
    <source>
        <dbReference type="ARBA" id="ARBA00023180"/>
    </source>
</evidence>
<dbReference type="PROSITE" id="PS51864">
    <property type="entry name" value="ASTACIN"/>
    <property type="match status" value="1"/>
</dbReference>
<dbReference type="PANTHER" id="PTHR10127">
    <property type="entry name" value="DISCOIDIN, CUB, EGF, LAMININ , AND ZINC METALLOPROTEASE DOMAIN CONTAINING"/>
    <property type="match status" value="1"/>
</dbReference>
<sequence>MDKLNRIQAKLLGRTDITNNIPAFDSLRNHQDFMNISSPDQIPYLFEGDIILTEDQLQDIINYNEFELYKKENKCHTPLQKRKKRTLTSSTSLRWRSFPIPYMITSGVDRTAIANGLKNWVDTTCITFQEVSGSSGNMLQFIYGPGCYSNIGMIGGVQQISIGNGCNIPGIVSHEVGHSLGYYHEHARFDRDNYVQILSQNIPSQYLSQFTKVSPSSMTTFGVEYDLGSVMHYDPYSFTSNGQPTIDTADPNYQDTIGQRVGLSFNDIKKINFAYCNRTCSSNLNCQNAGYTDPKNCNICRCPTGLGGTYCEQALPTSYNCGNVNLHAGSSLLTLSQSGYGICNYLITAPPGRRILINVQSISFYQSTPCDNTYLEVKYKKDLGNTGPRFCDTVPNTSIFSETETAVLIYVGAASNHRFTITYRYDPPTSGTITDSPITQPPTQWTTTTQSWTQPLQTTTQPNSNLPWTTCSASCGGCGIQVQFRNGQIAQVRYCNTTPCPGGWFQSNFCCQPFYYYAQTNSCYRYQDETKVTVPPNDWPFALGNRTENDSVSEKNQASALYKKKLAELYQEWVLQEIKRNSTKPETSTKPVLTTTNIITRRAIKYHKNPKDDKKRRRFQAAGEVIRITSRPVMIMDDLIAIDRVYDEGSGENE</sequence>
<dbReference type="GO" id="GO:0006508">
    <property type="term" value="P:proteolysis"/>
    <property type="evidence" value="ECO:0007669"/>
    <property type="project" value="UniProtKB-KW"/>
</dbReference>
<feature type="binding site" evidence="10">
    <location>
        <position position="178"/>
    </location>
    <ligand>
        <name>Zn(2+)</name>
        <dbReference type="ChEBI" id="CHEBI:29105"/>
        <note>catalytic</note>
    </ligand>
</feature>
<dbReference type="PANTHER" id="PTHR10127:SF877">
    <property type="entry name" value="ZINC METALLOPROTEINASE NAS-34"/>
    <property type="match status" value="1"/>
</dbReference>
<feature type="binding site" evidence="10">
    <location>
        <position position="184"/>
    </location>
    <ligand>
        <name>Zn(2+)</name>
        <dbReference type="ChEBI" id="CHEBI:29105"/>
        <note>catalytic</note>
    </ligand>
</feature>
<dbReference type="SMART" id="SM00235">
    <property type="entry name" value="ZnMc"/>
    <property type="match status" value="1"/>
</dbReference>
<keyword evidence="6 10" id="KW-0482">Metalloprotease</keyword>
<keyword evidence="5 10" id="KW-0862">Zinc</keyword>
<dbReference type="InterPro" id="IPR000884">
    <property type="entry name" value="TSP1_rpt"/>
</dbReference>
<keyword evidence="2 10" id="KW-0645">Protease</keyword>
<dbReference type="PROSITE" id="PS00022">
    <property type="entry name" value="EGF_1"/>
    <property type="match status" value="1"/>
</dbReference>
<protein>
    <recommendedName>
        <fullName evidence="11">Metalloendopeptidase</fullName>
        <ecNumber evidence="11">3.4.24.-</ecNumber>
    </recommendedName>
</protein>
<dbReference type="InterPro" id="IPR001506">
    <property type="entry name" value="Peptidase_M12A"/>
</dbReference>
<proteinExistence type="predicted"/>
<evidence type="ECO:0000259" key="14">
    <source>
        <dbReference type="PROSITE" id="PS51864"/>
    </source>
</evidence>
<organism evidence="15 16">
    <name type="scientific">Acrobeloides nanus</name>
    <dbReference type="NCBI Taxonomy" id="290746"/>
    <lineage>
        <taxon>Eukaryota</taxon>
        <taxon>Metazoa</taxon>
        <taxon>Ecdysozoa</taxon>
        <taxon>Nematoda</taxon>
        <taxon>Chromadorea</taxon>
        <taxon>Rhabditida</taxon>
        <taxon>Tylenchina</taxon>
        <taxon>Cephalobomorpha</taxon>
        <taxon>Cephaloboidea</taxon>
        <taxon>Cephalobidae</taxon>
        <taxon>Acrobeloides</taxon>
    </lineage>
</organism>
<evidence type="ECO:0000313" key="15">
    <source>
        <dbReference type="Proteomes" id="UP000887540"/>
    </source>
</evidence>
<feature type="domain" description="Peptidase M12A" evidence="14">
    <location>
        <begin position="85"/>
        <end position="277"/>
    </location>
</feature>
<evidence type="ECO:0000256" key="5">
    <source>
        <dbReference type="ARBA" id="ARBA00022833"/>
    </source>
</evidence>
<dbReference type="Gene3D" id="2.60.120.290">
    <property type="entry name" value="Spermadhesin, CUB domain"/>
    <property type="match status" value="1"/>
</dbReference>
<feature type="active site" evidence="10">
    <location>
        <position position="175"/>
    </location>
</feature>
<dbReference type="SUPFAM" id="SSF55486">
    <property type="entry name" value="Metalloproteases ('zincins'), catalytic domain"/>
    <property type="match status" value="1"/>
</dbReference>
<comment type="caution">
    <text evidence="9">Lacks conserved residue(s) required for the propagation of feature annotation.</text>
</comment>
<dbReference type="GO" id="GO:0004222">
    <property type="term" value="F:metalloendopeptidase activity"/>
    <property type="evidence" value="ECO:0007669"/>
    <property type="project" value="UniProtKB-UniRule"/>
</dbReference>
<feature type="region of interest" description="Disordered" evidence="12">
    <location>
        <begin position="433"/>
        <end position="461"/>
    </location>
</feature>
<evidence type="ECO:0000256" key="1">
    <source>
        <dbReference type="ARBA" id="ARBA00022536"/>
    </source>
</evidence>
<evidence type="ECO:0000256" key="9">
    <source>
        <dbReference type="PROSITE-ProRule" id="PRU00059"/>
    </source>
</evidence>
<name>A0A914DEJ0_9BILA</name>
<dbReference type="InterPro" id="IPR034035">
    <property type="entry name" value="Astacin-like_dom"/>
</dbReference>
<dbReference type="WBParaSite" id="ACRNAN_scaffold2468.g11629.t1">
    <property type="protein sequence ID" value="ACRNAN_scaffold2468.g11629.t1"/>
    <property type="gene ID" value="ACRNAN_scaffold2468.g11629"/>
</dbReference>
<dbReference type="GO" id="GO:0018996">
    <property type="term" value="P:molting cycle, collagen and cuticulin-based cuticle"/>
    <property type="evidence" value="ECO:0007669"/>
    <property type="project" value="UniProtKB-ARBA"/>
</dbReference>
<keyword evidence="8" id="KW-0325">Glycoprotein</keyword>
<keyword evidence="4 10" id="KW-0378">Hydrolase</keyword>
<feature type="compositionally biased region" description="Low complexity" evidence="12">
    <location>
        <begin position="441"/>
        <end position="461"/>
    </location>
</feature>
<evidence type="ECO:0000259" key="13">
    <source>
        <dbReference type="PROSITE" id="PS01180"/>
    </source>
</evidence>
<dbReference type="AlphaFoldDB" id="A0A914DEJ0"/>
<evidence type="ECO:0000256" key="7">
    <source>
        <dbReference type="ARBA" id="ARBA00023157"/>
    </source>
</evidence>
<evidence type="ECO:0000256" key="2">
    <source>
        <dbReference type="ARBA" id="ARBA00022670"/>
    </source>
</evidence>
<dbReference type="InterPro" id="IPR000742">
    <property type="entry name" value="EGF"/>
</dbReference>
<evidence type="ECO:0000313" key="16">
    <source>
        <dbReference type="WBParaSite" id="ACRNAN_scaffold2468.g11629.t1"/>
    </source>
</evidence>
<dbReference type="GO" id="GO:0008270">
    <property type="term" value="F:zinc ion binding"/>
    <property type="evidence" value="ECO:0007669"/>
    <property type="project" value="UniProtKB-UniRule"/>
</dbReference>
<keyword evidence="7" id="KW-1015">Disulfide bond</keyword>
<dbReference type="CDD" id="cd04280">
    <property type="entry name" value="ZnMc_astacin_like"/>
    <property type="match status" value="1"/>
</dbReference>